<sequence>MNKTTKNRTGDQYAYYAGTYCRDWLGVFWGYPKYEMMQLEDQTRQQLQSGRFADLEAKYQPILQREKVELTILDQYPNIRFYTRWLENENKKLSVKSEQNVKNIACNSVEAFQNFDYKSRTAVLNVIEEDQIVFHMNVKNKFGTDMMQHQQKLLDCPSFLQVRALKAGEEYIPPPQKNTPVDMVALAASVSEEAAQPLS</sequence>
<dbReference type="RefSeq" id="WP_004893288.1">
    <property type="nucleotide sequence ID" value="NZ_KB849576.1"/>
</dbReference>
<comment type="caution">
    <text evidence="1">The sequence shown here is derived from an EMBL/GenBank/DDBJ whole genome shotgun (WGS) entry which is preliminary data.</text>
</comment>
<dbReference type="PATRIC" id="fig|1217988.3.peg.1700"/>
<evidence type="ECO:0000313" key="2">
    <source>
        <dbReference type="Proteomes" id="UP000018440"/>
    </source>
</evidence>
<dbReference type="EMBL" id="APPQ01000026">
    <property type="protein sequence ID" value="ENV43875.1"/>
    <property type="molecule type" value="Genomic_DNA"/>
</dbReference>
<reference evidence="1 2" key="1">
    <citation type="submission" date="2013-02" db="EMBL/GenBank/DDBJ databases">
        <title>The Genome Sequence of Acinetobacter schindleri CIP 107287.</title>
        <authorList>
            <consortium name="The Broad Institute Genome Sequencing Platform"/>
            <consortium name="The Broad Institute Genome Sequencing Center for Infectious Disease"/>
            <person name="Cerqueira G."/>
            <person name="Feldgarden M."/>
            <person name="Courvalin P."/>
            <person name="Perichon B."/>
            <person name="Grillot-Courvalin C."/>
            <person name="Clermont D."/>
            <person name="Rocha E."/>
            <person name="Yoon E.-J."/>
            <person name="Nemec A."/>
            <person name="Walker B."/>
            <person name="Young S.K."/>
            <person name="Zeng Q."/>
            <person name="Gargeya S."/>
            <person name="Fitzgerald M."/>
            <person name="Haas B."/>
            <person name="Abouelleil A."/>
            <person name="Alvarado L."/>
            <person name="Arachchi H.M."/>
            <person name="Berlin A.M."/>
            <person name="Chapman S.B."/>
            <person name="Dewar J."/>
            <person name="Goldberg J."/>
            <person name="Griggs A."/>
            <person name="Gujja S."/>
            <person name="Hansen M."/>
            <person name="Howarth C."/>
            <person name="Imamovic A."/>
            <person name="Larimer J."/>
            <person name="McCowan C."/>
            <person name="Murphy C."/>
            <person name="Neiman D."/>
            <person name="Pearson M."/>
            <person name="Priest M."/>
            <person name="Roberts A."/>
            <person name="Saif S."/>
            <person name="Shea T."/>
            <person name="Sisk P."/>
            <person name="Sykes S."/>
            <person name="Wortman J."/>
            <person name="Nusbaum C."/>
            <person name="Birren B."/>
        </authorList>
    </citation>
    <scope>NUCLEOTIDE SEQUENCE [LARGE SCALE GENOMIC DNA]</scope>
    <source>
        <strain evidence="1 2">CIP 107287</strain>
    </source>
</reference>
<dbReference type="AlphaFoldDB" id="N9AJM3"/>
<dbReference type="Proteomes" id="UP000018440">
    <property type="component" value="Unassembled WGS sequence"/>
</dbReference>
<proteinExistence type="predicted"/>
<protein>
    <submittedName>
        <fullName evidence="1">Uncharacterized protein</fullName>
    </submittedName>
</protein>
<gene>
    <name evidence="1" type="ORF">F955_01754</name>
</gene>
<name>N9AJM3_9GAMM</name>
<dbReference type="HOGENOM" id="CLU_118432_0_0_6"/>
<organism evidence="1 2">
    <name type="scientific">Acinetobacter schindleri CIP 107287</name>
    <dbReference type="NCBI Taxonomy" id="1217988"/>
    <lineage>
        <taxon>Bacteria</taxon>
        <taxon>Pseudomonadati</taxon>
        <taxon>Pseudomonadota</taxon>
        <taxon>Gammaproteobacteria</taxon>
        <taxon>Moraxellales</taxon>
        <taxon>Moraxellaceae</taxon>
        <taxon>Acinetobacter</taxon>
    </lineage>
</organism>
<evidence type="ECO:0000313" key="1">
    <source>
        <dbReference type="EMBL" id="ENV43875.1"/>
    </source>
</evidence>
<accession>N9AJM3</accession>